<dbReference type="GeneID" id="108939951"/>
<dbReference type="InterPro" id="IPR004154">
    <property type="entry name" value="Anticodon-bd"/>
</dbReference>
<evidence type="ECO:0000313" key="2">
    <source>
        <dbReference type="Ensembl" id="ENSSFOP00015007501.1"/>
    </source>
</evidence>
<dbReference type="GeneTree" id="ENSGT00940000153759"/>
<dbReference type="GO" id="GO:0006264">
    <property type="term" value="P:mitochondrial DNA replication"/>
    <property type="evidence" value="ECO:0007669"/>
    <property type="project" value="TreeGrafter"/>
</dbReference>
<proteinExistence type="predicted"/>
<gene>
    <name evidence="2" type="primary">POLG2</name>
    <name evidence="2" type="synonym">polg2</name>
</gene>
<dbReference type="InterPro" id="IPR036621">
    <property type="entry name" value="Anticodon-bd_dom_sf"/>
</dbReference>
<dbReference type="InterPro" id="IPR027031">
    <property type="entry name" value="Gly-tRNA_synthase/POLG2"/>
</dbReference>
<dbReference type="PANTHER" id="PTHR10745:SF8">
    <property type="entry name" value="DNA POLYMERASE SUBUNIT GAMMA-2, MITOCHONDRIAL"/>
    <property type="match status" value="1"/>
</dbReference>
<reference evidence="2" key="3">
    <citation type="submission" date="2025-09" db="UniProtKB">
        <authorList>
            <consortium name="Ensembl"/>
        </authorList>
    </citation>
    <scope>IDENTIFICATION</scope>
</reference>
<reference evidence="2 3" key="1">
    <citation type="submission" date="2019-04" db="EMBL/GenBank/DDBJ databases">
        <authorList>
            <consortium name="Wellcome Sanger Institute Data Sharing"/>
        </authorList>
    </citation>
    <scope>NUCLEOTIDE SEQUENCE [LARGE SCALE GENOMIC DNA]</scope>
</reference>
<dbReference type="SUPFAM" id="SSF52954">
    <property type="entry name" value="Class II aaRS ABD-related"/>
    <property type="match status" value="1"/>
</dbReference>
<accession>A0A8C9UZV0</accession>
<dbReference type="Gene3D" id="3.30.930.10">
    <property type="entry name" value="Bira Bifunctional Protein, Domain 2"/>
    <property type="match status" value="1"/>
</dbReference>
<keyword evidence="3" id="KW-1185">Reference proteome</keyword>
<evidence type="ECO:0000259" key="1">
    <source>
        <dbReference type="Pfam" id="PF03129"/>
    </source>
</evidence>
<dbReference type="GO" id="GO:0005739">
    <property type="term" value="C:mitochondrion"/>
    <property type="evidence" value="ECO:0007669"/>
    <property type="project" value="TreeGrafter"/>
</dbReference>
<protein>
    <submittedName>
        <fullName evidence="2">DNA polymerase gamma 2, accessory subunit</fullName>
    </submittedName>
</protein>
<reference evidence="2" key="2">
    <citation type="submission" date="2025-08" db="UniProtKB">
        <authorList>
            <consortium name="Ensembl"/>
        </authorList>
    </citation>
    <scope>IDENTIFICATION</scope>
</reference>
<dbReference type="AlphaFoldDB" id="A0A8C9UZV0"/>
<dbReference type="InterPro" id="IPR045864">
    <property type="entry name" value="aa-tRNA-synth_II/BPL/LPL"/>
</dbReference>
<dbReference type="OrthoDB" id="57698at2759"/>
<sequence length="457" mass="52046">MKMLMFCVRRQSCLSKKLRRRSETLHWRDCSDSASASDKADHLSSLQKLFSDHYYTVDEQLNRDNFVHSSSPSYGPLGMELRKNILEQWWRSVVMSRPQVLGISTPHGIKSGTVGQGRTLKLVDAEVFSHILNEKKLYMEALQKLPQDFVSMRTSLLQGALEQYVHFVKVVNKKLPFGLAETGLCYQLPEGPPAVPGYPSEVMQASLVWFCSPRTSSQWLDYWARHRLQWWRKFALEPSNFSCSDTEVEEKGNKVARGIRLLYQFPWGAEPLETLYNIGNKELLQTHKGNLSTLQYTGGKKSVVPHVITVNGNIDLGVLAYLHNSLQEVKEGSNRQKQHIRKVLKLHPSLAPFKVAFDMGRRASMELQQVCEGLLQELVQGNISTWPGYWETTSLSTEQLNIRYDKMGVLFTVVINSGTLESGLVHLRSRDTAVKETMHISEIKSFLTKYIAAPENI</sequence>
<dbReference type="Ensembl" id="ENSSFOT00015007611.2">
    <property type="protein sequence ID" value="ENSSFOP00015007501.1"/>
    <property type="gene ID" value="ENSSFOG00015004948.2"/>
</dbReference>
<evidence type="ECO:0000313" key="3">
    <source>
        <dbReference type="Proteomes" id="UP000694397"/>
    </source>
</evidence>
<dbReference type="CTD" id="11232"/>
<dbReference type="RefSeq" id="XP_018617169.1">
    <property type="nucleotide sequence ID" value="XM_018761653.2"/>
</dbReference>
<dbReference type="Gene3D" id="3.40.50.800">
    <property type="entry name" value="Anticodon-binding domain"/>
    <property type="match status" value="1"/>
</dbReference>
<dbReference type="Proteomes" id="UP000694397">
    <property type="component" value="Chromosome 20"/>
</dbReference>
<feature type="domain" description="Anticodon-binding" evidence="1">
    <location>
        <begin position="367"/>
        <end position="449"/>
    </location>
</feature>
<dbReference type="SUPFAM" id="SSF55681">
    <property type="entry name" value="Class II aaRS and biotin synthetases"/>
    <property type="match status" value="1"/>
</dbReference>
<dbReference type="KEGG" id="sfm:108939951"/>
<name>A0A8C9UZV0_SCLFO</name>
<organism evidence="2 3">
    <name type="scientific">Scleropages formosus</name>
    <name type="common">Asian bonytongue</name>
    <name type="synonym">Osteoglossum formosum</name>
    <dbReference type="NCBI Taxonomy" id="113540"/>
    <lineage>
        <taxon>Eukaryota</taxon>
        <taxon>Metazoa</taxon>
        <taxon>Chordata</taxon>
        <taxon>Craniata</taxon>
        <taxon>Vertebrata</taxon>
        <taxon>Euteleostomi</taxon>
        <taxon>Actinopterygii</taxon>
        <taxon>Neopterygii</taxon>
        <taxon>Teleostei</taxon>
        <taxon>Osteoglossocephala</taxon>
        <taxon>Osteoglossomorpha</taxon>
        <taxon>Osteoglossiformes</taxon>
        <taxon>Osteoglossidae</taxon>
        <taxon>Scleropages</taxon>
    </lineage>
</organism>
<dbReference type="Pfam" id="PF03129">
    <property type="entry name" value="HGTP_anticodon"/>
    <property type="match status" value="1"/>
</dbReference>
<dbReference type="PANTHER" id="PTHR10745">
    <property type="entry name" value="GLYCYL-TRNA SYNTHETASE/DNA POLYMERASE SUBUNIT GAMMA-2"/>
    <property type="match status" value="1"/>
</dbReference>